<dbReference type="STRING" id="1670800.BSQ44_09875"/>
<dbReference type="SUPFAM" id="SSF54427">
    <property type="entry name" value="NTF2-like"/>
    <property type="match status" value="1"/>
</dbReference>
<proteinExistence type="predicted"/>
<dbReference type="RefSeq" id="WP_072603520.1">
    <property type="nucleotide sequence ID" value="NZ_CP018171.1"/>
</dbReference>
<evidence type="ECO:0000313" key="1">
    <source>
        <dbReference type="EMBL" id="APH71640.1"/>
    </source>
</evidence>
<protein>
    <recommendedName>
        <fullName evidence="3">Lumazine-binding protein</fullName>
    </recommendedName>
</protein>
<dbReference type="Pfam" id="PF12893">
    <property type="entry name" value="Lumazine_bd_2"/>
    <property type="match status" value="1"/>
</dbReference>
<evidence type="ECO:0000313" key="2">
    <source>
        <dbReference type="Proteomes" id="UP000182840"/>
    </source>
</evidence>
<organism evidence="1 2">
    <name type="scientific">Aquibium oceanicum</name>
    <dbReference type="NCBI Taxonomy" id="1670800"/>
    <lineage>
        <taxon>Bacteria</taxon>
        <taxon>Pseudomonadati</taxon>
        <taxon>Pseudomonadota</taxon>
        <taxon>Alphaproteobacteria</taxon>
        <taxon>Hyphomicrobiales</taxon>
        <taxon>Phyllobacteriaceae</taxon>
        <taxon>Aquibium</taxon>
    </lineage>
</organism>
<gene>
    <name evidence="1" type="ORF">BSQ44_09875</name>
</gene>
<dbReference type="OrthoDB" id="7451095at2"/>
<dbReference type="AlphaFoldDB" id="A0A1L3SQJ1"/>
<dbReference type="InterPro" id="IPR032710">
    <property type="entry name" value="NTF2-like_dom_sf"/>
</dbReference>
<reference evidence="2" key="1">
    <citation type="submission" date="2016-11" db="EMBL/GenBank/DDBJ databases">
        <title>Mesorhizobium oceanicum sp. nov., isolated from deep seawater in South China Sea.</title>
        <authorList>
            <person name="Fu G.-Y."/>
        </authorList>
    </citation>
    <scope>NUCLEOTIDE SEQUENCE [LARGE SCALE GENOMIC DNA]</scope>
    <source>
        <strain evidence="2">B7</strain>
    </source>
</reference>
<dbReference type="InterPro" id="IPR039437">
    <property type="entry name" value="FrzH/put_lumazine-bd"/>
</dbReference>
<dbReference type="KEGG" id="meso:BSQ44_09875"/>
<accession>A0A1L3SQJ1</accession>
<evidence type="ECO:0008006" key="3">
    <source>
        <dbReference type="Google" id="ProtNLM"/>
    </source>
</evidence>
<name>A0A1L3SQJ1_9HYPH</name>
<dbReference type="Gene3D" id="3.10.450.50">
    <property type="match status" value="1"/>
</dbReference>
<dbReference type="Proteomes" id="UP000182840">
    <property type="component" value="Chromosome"/>
</dbReference>
<keyword evidence="2" id="KW-1185">Reference proteome</keyword>
<sequence length="127" mass="13917">MTSDIAEVESAVWAYLNALHDGDVAGLARVFAPTSALYASAEGAATALAIEPWLDRVRNRKSARDSGYDARNQIHSIEVVGDMAMAKVSSVFPPKQFTDFLSLVRTNEGWRIAAKTYHAEDVPERHP</sequence>
<dbReference type="EMBL" id="CP018171">
    <property type="protein sequence ID" value="APH71640.1"/>
    <property type="molecule type" value="Genomic_DNA"/>
</dbReference>